<proteinExistence type="predicted"/>
<protein>
    <submittedName>
        <fullName evidence="1">Uncharacterized protein</fullName>
    </submittedName>
</protein>
<gene>
    <name evidence="1" type="ORF">Scep_022566</name>
</gene>
<dbReference type="AlphaFoldDB" id="A0AAP0FBH7"/>
<dbReference type="Proteomes" id="UP001419268">
    <property type="component" value="Unassembled WGS sequence"/>
</dbReference>
<sequence length="80" mass="9652">MEGFYWKKQKVNFDMQQQLIKSKKLIVMYWEWQSFKCDVDDRIHSAVQLYFVALQVSTFHCVYDSVKLEYLSSDWLDVGS</sequence>
<dbReference type="EMBL" id="JBBNAG010000009">
    <property type="protein sequence ID" value="KAK9105722.1"/>
    <property type="molecule type" value="Genomic_DNA"/>
</dbReference>
<keyword evidence="2" id="KW-1185">Reference proteome</keyword>
<reference evidence="1 2" key="1">
    <citation type="submission" date="2024-01" db="EMBL/GenBank/DDBJ databases">
        <title>Genome assemblies of Stephania.</title>
        <authorList>
            <person name="Yang L."/>
        </authorList>
    </citation>
    <scope>NUCLEOTIDE SEQUENCE [LARGE SCALE GENOMIC DNA]</scope>
    <source>
        <strain evidence="1">JXDWG</strain>
        <tissue evidence="1">Leaf</tissue>
    </source>
</reference>
<evidence type="ECO:0000313" key="2">
    <source>
        <dbReference type="Proteomes" id="UP001419268"/>
    </source>
</evidence>
<evidence type="ECO:0000313" key="1">
    <source>
        <dbReference type="EMBL" id="KAK9105722.1"/>
    </source>
</evidence>
<organism evidence="1 2">
    <name type="scientific">Stephania cephalantha</name>
    <dbReference type="NCBI Taxonomy" id="152367"/>
    <lineage>
        <taxon>Eukaryota</taxon>
        <taxon>Viridiplantae</taxon>
        <taxon>Streptophyta</taxon>
        <taxon>Embryophyta</taxon>
        <taxon>Tracheophyta</taxon>
        <taxon>Spermatophyta</taxon>
        <taxon>Magnoliopsida</taxon>
        <taxon>Ranunculales</taxon>
        <taxon>Menispermaceae</taxon>
        <taxon>Menispermoideae</taxon>
        <taxon>Cissampelideae</taxon>
        <taxon>Stephania</taxon>
    </lineage>
</organism>
<name>A0AAP0FBH7_9MAGN</name>
<accession>A0AAP0FBH7</accession>
<comment type="caution">
    <text evidence="1">The sequence shown here is derived from an EMBL/GenBank/DDBJ whole genome shotgun (WGS) entry which is preliminary data.</text>
</comment>